<accession>A0A5N4B735</accession>
<name>A0A5N4B735_PHOPY</name>
<keyword evidence="2" id="KW-1185">Reference proteome</keyword>
<dbReference type="EMBL" id="VVIM01000001">
    <property type="protein sequence ID" value="KAB0805412.1"/>
    <property type="molecule type" value="Genomic_DNA"/>
</dbReference>
<reference evidence="1 2" key="1">
    <citation type="journal article" date="2018" name="Elife">
        <title>Firefly genomes illuminate parallel origins of bioluminescence in beetles.</title>
        <authorList>
            <person name="Fallon T.R."/>
            <person name="Lower S.E."/>
            <person name="Chang C.H."/>
            <person name="Bessho-Uehara M."/>
            <person name="Martin G.J."/>
            <person name="Bewick A.J."/>
            <person name="Behringer M."/>
            <person name="Debat H.J."/>
            <person name="Wong I."/>
            <person name="Day J.C."/>
            <person name="Suvorov A."/>
            <person name="Silva C.J."/>
            <person name="Stanger-Hall K.F."/>
            <person name="Hall D.W."/>
            <person name="Schmitz R.J."/>
            <person name="Nelson D.R."/>
            <person name="Lewis S.M."/>
            <person name="Shigenobu S."/>
            <person name="Bybee S.M."/>
            <person name="Larracuente A.M."/>
            <person name="Oba Y."/>
            <person name="Weng J.K."/>
        </authorList>
    </citation>
    <scope>NUCLEOTIDE SEQUENCE [LARGE SCALE GENOMIC DNA]</scope>
    <source>
        <strain evidence="1">1611_PpyrPB1</strain>
        <tissue evidence="1">Whole body</tissue>
    </source>
</reference>
<evidence type="ECO:0000313" key="1">
    <source>
        <dbReference type="EMBL" id="KAB0805412.1"/>
    </source>
</evidence>
<proteinExistence type="predicted"/>
<gene>
    <name evidence="1" type="ORF">PPYR_02382</name>
</gene>
<protein>
    <submittedName>
        <fullName evidence="1">Uncharacterized protein</fullName>
    </submittedName>
</protein>
<organism evidence="1 2">
    <name type="scientific">Photinus pyralis</name>
    <name type="common">Common eastern firefly</name>
    <name type="synonym">Lampyris pyralis</name>
    <dbReference type="NCBI Taxonomy" id="7054"/>
    <lineage>
        <taxon>Eukaryota</taxon>
        <taxon>Metazoa</taxon>
        <taxon>Ecdysozoa</taxon>
        <taxon>Arthropoda</taxon>
        <taxon>Hexapoda</taxon>
        <taxon>Insecta</taxon>
        <taxon>Pterygota</taxon>
        <taxon>Neoptera</taxon>
        <taxon>Endopterygota</taxon>
        <taxon>Coleoptera</taxon>
        <taxon>Polyphaga</taxon>
        <taxon>Elateriformia</taxon>
        <taxon>Elateroidea</taxon>
        <taxon>Lampyridae</taxon>
        <taxon>Lampyrinae</taxon>
        <taxon>Photinus</taxon>
    </lineage>
</organism>
<evidence type="ECO:0000313" key="2">
    <source>
        <dbReference type="Proteomes" id="UP000327044"/>
    </source>
</evidence>
<comment type="caution">
    <text evidence="1">The sequence shown here is derived from an EMBL/GenBank/DDBJ whole genome shotgun (WGS) entry which is preliminary data.</text>
</comment>
<sequence>MGSIIGLDHVEEPPQKKSKENYHISNENLAFGNLNGLANVPLIFLSNTNLENHIDELSSEPLPGPSAVSYSASEETSSTVTIDSDFSLSSLPTGCIEAIDVNAILRKDFLGDALYQKGKNNTLTNNDRDRISDILVTTLLNRFKGKLTHHHFRVVSEKLVNILPGEKKTTYFIEPIQKKYSRRNKSEPARGTLIEKYRNKLHLIRKLEKSLSPEKTNSTSHEVYEQCINYDFGQIHACNKDLDVAAKFDGIFQSIYEKKKKAYPLKSSSSWTPSWNPQVLGSLKFLDAILESSNFDPFVP</sequence>
<dbReference type="AlphaFoldDB" id="A0A5N4B735"/>
<dbReference type="InParanoid" id="A0A5N4B735"/>
<dbReference type="Proteomes" id="UP000327044">
    <property type="component" value="Unassembled WGS sequence"/>
</dbReference>